<organism evidence="22 23">
    <name type="scientific">Flavobacterium geliluteum</name>
    <dbReference type="NCBI Taxonomy" id="2816120"/>
    <lineage>
        <taxon>Bacteria</taxon>
        <taxon>Pseudomonadati</taxon>
        <taxon>Bacteroidota</taxon>
        <taxon>Flavobacteriia</taxon>
        <taxon>Flavobacteriales</taxon>
        <taxon>Flavobacteriaceae</taxon>
        <taxon>Flavobacterium</taxon>
    </lineage>
</organism>
<evidence type="ECO:0000256" key="18">
    <source>
        <dbReference type="ARBA" id="ARBA00032375"/>
    </source>
</evidence>
<comment type="catalytic activity">
    <reaction evidence="2">
        <text>a 1,2-diacyl-sn-glycero-3-phosphocholine + H2O = a 1-acyl-sn-glycero-3-phosphocholine + a fatty acid + H(+)</text>
        <dbReference type="Rhea" id="RHEA:15801"/>
        <dbReference type="ChEBI" id="CHEBI:15377"/>
        <dbReference type="ChEBI" id="CHEBI:15378"/>
        <dbReference type="ChEBI" id="CHEBI:28868"/>
        <dbReference type="ChEBI" id="CHEBI:57643"/>
        <dbReference type="ChEBI" id="CHEBI:58168"/>
        <dbReference type="EC" id="3.1.1.4"/>
    </reaction>
</comment>
<feature type="chain" id="PRO_5037059701" description="Phosphatidylcholine 1-acylhydrolase" evidence="21">
    <location>
        <begin position="20"/>
        <end position="273"/>
    </location>
</feature>
<dbReference type="Pfam" id="PF02253">
    <property type="entry name" value="PLA1"/>
    <property type="match status" value="1"/>
</dbReference>
<dbReference type="GO" id="GO:0016042">
    <property type="term" value="P:lipid catabolic process"/>
    <property type="evidence" value="ECO:0007669"/>
    <property type="project" value="UniProtKB-KW"/>
</dbReference>
<keyword evidence="12" id="KW-0378">Hydrolase</keyword>
<dbReference type="GO" id="GO:0008970">
    <property type="term" value="F:phospholipase A1 activity"/>
    <property type="evidence" value="ECO:0007669"/>
    <property type="project" value="UniProtKB-EC"/>
</dbReference>
<comment type="caution">
    <text evidence="22">The sequence shown here is derived from an EMBL/GenBank/DDBJ whole genome shotgun (WGS) entry which is preliminary data.</text>
</comment>
<reference evidence="22 23" key="1">
    <citation type="submission" date="2021-03" db="EMBL/GenBank/DDBJ databases">
        <title>Flavobacterium Flabelliformis Sp. Nov. And Flavobacterium Geliluteum Sp. Nov., Two Novel Multidrug Resistant Psychrophilic Species Isolated From Antarctica.</title>
        <authorList>
            <person name="Kralova S."/>
            <person name="Busse H.J."/>
            <person name="Bezdicek M."/>
            <person name="Nykrynova M."/>
            <person name="Kroupova E."/>
            <person name="Krsek D."/>
            <person name="Sedlacek I."/>
        </authorList>
    </citation>
    <scope>NUCLEOTIDE SEQUENCE [LARGE SCALE GENOMIC DNA]</scope>
    <source>
        <strain evidence="22 23">P7388</strain>
    </source>
</reference>
<evidence type="ECO:0000313" key="22">
    <source>
        <dbReference type="EMBL" id="MBP4136692.1"/>
    </source>
</evidence>
<dbReference type="GO" id="GO:0046872">
    <property type="term" value="F:metal ion binding"/>
    <property type="evidence" value="ECO:0007669"/>
    <property type="project" value="UniProtKB-KW"/>
</dbReference>
<dbReference type="EC" id="3.1.1.32" evidence="6"/>
<feature type="active site" description="Nucleophile" evidence="19">
    <location>
        <position position="138"/>
    </location>
</feature>
<evidence type="ECO:0000256" key="1">
    <source>
        <dbReference type="ARBA" id="ARBA00000111"/>
    </source>
</evidence>
<comment type="cofactor">
    <cofactor evidence="20">
        <name>Ca(2+)</name>
        <dbReference type="ChEBI" id="CHEBI:29108"/>
    </cofactor>
    <text evidence="20">Binds 1 Ca(2+) ion per monomer.</text>
</comment>
<evidence type="ECO:0000313" key="23">
    <source>
        <dbReference type="Proteomes" id="UP000675047"/>
    </source>
</evidence>
<comment type="subcellular location">
    <subcellularLocation>
        <location evidence="3">Cell outer membrane</location>
        <topology evidence="3">Multi-pass membrane protein</topology>
    </subcellularLocation>
</comment>
<dbReference type="EMBL" id="JAGFBV010000001">
    <property type="protein sequence ID" value="MBP4136692.1"/>
    <property type="molecule type" value="Genomic_DNA"/>
</dbReference>
<evidence type="ECO:0000256" key="6">
    <source>
        <dbReference type="ARBA" id="ARBA00013179"/>
    </source>
</evidence>
<evidence type="ECO:0000256" key="10">
    <source>
        <dbReference type="ARBA" id="ARBA00022723"/>
    </source>
</evidence>
<dbReference type="GO" id="GO:0004623">
    <property type="term" value="F:phospholipase A2 activity"/>
    <property type="evidence" value="ECO:0007669"/>
    <property type="project" value="UniProtKB-EC"/>
</dbReference>
<evidence type="ECO:0000256" key="14">
    <source>
        <dbReference type="ARBA" id="ARBA00022963"/>
    </source>
</evidence>
<keyword evidence="11 21" id="KW-0732">Signal</keyword>
<evidence type="ECO:0000256" key="16">
    <source>
        <dbReference type="ARBA" id="ARBA00023136"/>
    </source>
</evidence>
<evidence type="ECO:0000256" key="8">
    <source>
        <dbReference type="ARBA" id="ARBA00022452"/>
    </source>
</evidence>
<evidence type="ECO:0000256" key="19">
    <source>
        <dbReference type="PIRSR" id="PIRSR603187-1"/>
    </source>
</evidence>
<evidence type="ECO:0000256" key="4">
    <source>
        <dbReference type="ARBA" id="ARBA00010525"/>
    </source>
</evidence>
<evidence type="ECO:0000256" key="15">
    <source>
        <dbReference type="ARBA" id="ARBA00023098"/>
    </source>
</evidence>
<evidence type="ECO:0000256" key="17">
    <source>
        <dbReference type="ARBA" id="ARBA00023237"/>
    </source>
</evidence>
<sequence length="273" mass="31593">MYFKYLFIFCVLFSITANSQFLEHDKNFRAADSLLTEASFSVHKDNYFLTGVPLNTDINRQSADVKYQVSFKQRLSSKPLLGGFFPYIMYTQEAFWDIYASSKPFSEINFNPGIAIVRPFYIKGGRLTYGTISFEHESNGRDSIYSKTWNMLAFSLKSQLSPRWTVGLRGWIPIVDKEDNPDLTKYVGYGEASATYQITPGRWSADIVFRKGSGLLNYGSLQTQVNWKPYQNQNYYLTLQWFVGYTESLIDYNKHTSMLRLGFVIKPENMSIF</sequence>
<evidence type="ECO:0000256" key="21">
    <source>
        <dbReference type="SAM" id="SignalP"/>
    </source>
</evidence>
<evidence type="ECO:0000256" key="3">
    <source>
        <dbReference type="ARBA" id="ARBA00004571"/>
    </source>
</evidence>
<dbReference type="InterPro" id="IPR003187">
    <property type="entry name" value="PLipase_A1"/>
</dbReference>
<proteinExistence type="inferred from homology"/>
<accession>A0A941AXK9</accession>
<dbReference type="PANTHER" id="PTHR40457">
    <property type="entry name" value="PHOSPHOLIPASE A1"/>
    <property type="match status" value="1"/>
</dbReference>
<dbReference type="PRINTS" id="PR01486">
    <property type="entry name" value="PHPHLIPASEA1"/>
</dbReference>
<evidence type="ECO:0000256" key="2">
    <source>
        <dbReference type="ARBA" id="ARBA00001604"/>
    </source>
</evidence>
<keyword evidence="8" id="KW-1134">Transmembrane beta strand</keyword>
<dbReference type="AlphaFoldDB" id="A0A941AXK9"/>
<gene>
    <name evidence="22" type="ORF">J3495_01210</name>
</gene>
<comment type="similarity">
    <text evidence="4">Belongs to the phospholipase A1 family.</text>
</comment>
<feature type="binding site" description="in dimeric form" evidence="20">
    <location>
        <position position="102"/>
    </location>
    <ligand>
        <name>Ca(2+)</name>
        <dbReference type="ChEBI" id="CHEBI:29108"/>
        <label>1</label>
    </ligand>
</feature>
<dbReference type="Proteomes" id="UP000675047">
    <property type="component" value="Unassembled WGS sequence"/>
</dbReference>
<evidence type="ECO:0000256" key="11">
    <source>
        <dbReference type="ARBA" id="ARBA00022729"/>
    </source>
</evidence>
<dbReference type="Gene3D" id="2.40.230.10">
    <property type="entry name" value="Phospholipase A1"/>
    <property type="match status" value="1"/>
</dbReference>
<evidence type="ECO:0000256" key="13">
    <source>
        <dbReference type="ARBA" id="ARBA00022837"/>
    </source>
</evidence>
<evidence type="ECO:0000256" key="5">
    <source>
        <dbReference type="ARBA" id="ARBA00011702"/>
    </source>
</evidence>
<evidence type="ECO:0000256" key="20">
    <source>
        <dbReference type="PIRSR" id="PIRSR603187-2"/>
    </source>
</evidence>
<comment type="catalytic activity">
    <reaction evidence="1">
        <text>a 1,2-diacyl-sn-glycero-3-phosphocholine + H2O = a 2-acyl-sn-glycero-3-phosphocholine + a fatty acid + H(+)</text>
        <dbReference type="Rhea" id="RHEA:18689"/>
        <dbReference type="ChEBI" id="CHEBI:15377"/>
        <dbReference type="ChEBI" id="CHEBI:15378"/>
        <dbReference type="ChEBI" id="CHEBI:28868"/>
        <dbReference type="ChEBI" id="CHEBI:57643"/>
        <dbReference type="ChEBI" id="CHEBI:57875"/>
        <dbReference type="EC" id="3.1.1.32"/>
    </reaction>
</comment>
<name>A0A941AXK9_9FLAO</name>
<keyword evidence="15" id="KW-0443">Lipid metabolism</keyword>
<keyword evidence="10 20" id="KW-0479">Metal-binding</keyword>
<comment type="subunit">
    <text evidence="5">Homodimer; dimerization is reversible, and the dimeric form is the active one.</text>
</comment>
<feature type="signal peptide" evidence="21">
    <location>
        <begin position="1"/>
        <end position="19"/>
    </location>
</feature>
<evidence type="ECO:0000256" key="12">
    <source>
        <dbReference type="ARBA" id="ARBA00022801"/>
    </source>
</evidence>
<dbReference type="InterPro" id="IPR036541">
    <property type="entry name" value="PLipase_A1_sf"/>
</dbReference>
<evidence type="ECO:0000256" key="7">
    <source>
        <dbReference type="ARBA" id="ARBA00013278"/>
    </source>
</evidence>
<feature type="binding site" description="in dimeric form" evidence="20">
    <location>
        <position position="179"/>
    </location>
    <ligand>
        <name>Ca(2+)</name>
        <dbReference type="ChEBI" id="CHEBI:29108"/>
        <label>1</label>
    </ligand>
</feature>
<keyword evidence="16" id="KW-0472">Membrane</keyword>
<evidence type="ECO:0000256" key="9">
    <source>
        <dbReference type="ARBA" id="ARBA00022692"/>
    </source>
</evidence>
<keyword evidence="23" id="KW-1185">Reference proteome</keyword>
<protein>
    <recommendedName>
        <fullName evidence="18">Phosphatidylcholine 1-acylhydrolase</fullName>
        <ecNumber evidence="6">3.1.1.32</ecNumber>
        <ecNumber evidence="7">3.1.1.4</ecNumber>
    </recommendedName>
</protein>
<dbReference type="RefSeq" id="WP_210664735.1">
    <property type="nucleotide sequence ID" value="NZ_JAGFBV010000001.1"/>
</dbReference>
<dbReference type="GO" id="GO:0009279">
    <property type="term" value="C:cell outer membrane"/>
    <property type="evidence" value="ECO:0007669"/>
    <property type="project" value="UniProtKB-SubCell"/>
</dbReference>
<keyword evidence="14" id="KW-0442">Lipid degradation</keyword>
<keyword evidence="9" id="KW-0812">Transmembrane</keyword>
<keyword evidence="13 20" id="KW-0106">Calcium</keyword>
<feature type="binding site" description="in dimeric form" evidence="20">
    <location>
        <position position="146"/>
    </location>
    <ligand>
        <name>Ca(2+)</name>
        <dbReference type="ChEBI" id="CHEBI:29108"/>
        <label>1</label>
    </ligand>
</feature>
<dbReference type="PANTHER" id="PTHR40457:SF1">
    <property type="entry name" value="PHOSPHOLIPASE A1"/>
    <property type="match status" value="1"/>
</dbReference>
<feature type="active site" description="Proton acceptor" evidence="19">
    <location>
        <position position="136"/>
    </location>
</feature>
<keyword evidence="17" id="KW-0998">Cell outer membrane</keyword>
<dbReference type="SUPFAM" id="SSF56931">
    <property type="entry name" value="Outer membrane phospholipase A (OMPLA)"/>
    <property type="match status" value="1"/>
</dbReference>
<dbReference type="EC" id="3.1.1.4" evidence="7"/>
<feature type="binding site" description="in dimeric form" evidence="20">
    <location>
        <position position="141"/>
    </location>
    <ligand>
        <name>Ca(2+)</name>
        <dbReference type="ChEBI" id="CHEBI:29108"/>
        <label>1</label>
    </ligand>
</feature>